<sequence>MSRKLLSQFRQINAFLYYVKAVTAIKIKEPENPVYEWSSLTTLTQNVSKKLDIKFLIQKLVNFPFPCHLARRNLSSSGRREQAVNRPD</sequence>
<gene>
    <name evidence="1" type="ORF">WN48_01753</name>
</gene>
<dbReference type="EMBL" id="KQ761402">
    <property type="protein sequence ID" value="OAD57575.1"/>
    <property type="molecule type" value="Genomic_DNA"/>
</dbReference>
<name>A0A310SR27_9HYME</name>
<evidence type="ECO:0000313" key="1">
    <source>
        <dbReference type="EMBL" id="OAD57575.1"/>
    </source>
</evidence>
<proteinExistence type="predicted"/>
<keyword evidence="2" id="KW-1185">Reference proteome</keyword>
<evidence type="ECO:0000313" key="2">
    <source>
        <dbReference type="Proteomes" id="UP000250275"/>
    </source>
</evidence>
<dbReference type="Proteomes" id="UP000250275">
    <property type="component" value="Unassembled WGS sequence"/>
</dbReference>
<protein>
    <submittedName>
        <fullName evidence="1">Uncharacterized protein</fullName>
    </submittedName>
</protein>
<accession>A0A310SR27</accession>
<organism evidence="1 2">
    <name type="scientific">Eufriesea mexicana</name>
    <dbReference type="NCBI Taxonomy" id="516756"/>
    <lineage>
        <taxon>Eukaryota</taxon>
        <taxon>Metazoa</taxon>
        <taxon>Ecdysozoa</taxon>
        <taxon>Arthropoda</taxon>
        <taxon>Hexapoda</taxon>
        <taxon>Insecta</taxon>
        <taxon>Pterygota</taxon>
        <taxon>Neoptera</taxon>
        <taxon>Endopterygota</taxon>
        <taxon>Hymenoptera</taxon>
        <taxon>Apocrita</taxon>
        <taxon>Aculeata</taxon>
        <taxon>Apoidea</taxon>
        <taxon>Anthophila</taxon>
        <taxon>Apidae</taxon>
        <taxon>Eufriesea</taxon>
    </lineage>
</organism>
<dbReference type="AlphaFoldDB" id="A0A310SR27"/>
<reference evidence="1 2" key="1">
    <citation type="submission" date="2015-07" db="EMBL/GenBank/DDBJ databases">
        <title>The genome of Eufriesea mexicana.</title>
        <authorList>
            <person name="Pan H."/>
            <person name="Kapheim K."/>
        </authorList>
    </citation>
    <scope>NUCLEOTIDE SEQUENCE [LARGE SCALE GENOMIC DNA]</scope>
    <source>
        <strain evidence="1">0111107269</strain>
        <tissue evidence="1">Whole body</tissue>
    </source>
</reference>